<evidence type="ECO:0000256" key="1">
    <source>
        <dbReference type="ARBA" id="ARBA00022679"/>
    </source>
</evidence>
<proteinExistence type="predicted"/>
<dbReference type="InterPro" id="IPR000719">
    <property type="entry name" value="Prot_kinase_dom"/>
</dbReference>
<dbReference type="AlphaFoldDB" id="A0A8S1T326"/>
<dbReference type="InterPro" id="IPR008271">
    <property type="entry name" value="Ser/Thr_kinase_AS"/>
</dbReference>
<evidence type="ECO:0000313" key="7">
    <source>
        <dbReference type="Proteomes" id="UP000683925"/>
    </source>
</evidence>
<organism evidence="6 7">
    <name type="scientific">Paramecium octaurelia</name>
    <dbReference type="NCBI Taxonomy" id="43137"/>
    <lineage>
        <taxon>Eukaryota</taxon>
        <taxon>Sar</taxon>
        <taxon>Alveolata</taxon>
        <taxon>Ciliophora</taxon>
        <taxon>Intramacronucleata</taxon>
        <taxon>Oligohymenophorea</taxon>
        <taxon>Peniculida</taxon>
        <taxon>Parameciidae</taxon>
        <taxon>Paramecium</taxon>
    </lineage>
</organism>
<dbReference type="PANTHER" id="PTHR24348:SF22">
    <property type="entry name" value="NON-SPECIFIC SERINE_THREONINE PROTEIN KINASE"/>
    <property type="match status" value="1"/>
</dbReference>
<comment type="caution">
    <text evidence="6">The sequence shown here is derived from an EMBL/GenBank/DDBJ whole genome shotgun (WGS) entry which is preliminary data.</text>
</comment>
<name>A0A8S1T326_PAROT</name>
<dbReference type="GO" id="GO:0004674">
    <property type="term" value="F:protein serine/threonine kinase activity"/>
    <property type="evidence" value="ECO:0007669"/>
    <property type="project" value="InterPro"/>
</dbReference>
<protein>
    <recommendedName>
        <fullName evidence="5">Protein kinase domain-containing protein</fullName>
    </recommendedName>
</protein>
<dbReference type="GO" id="GO:0000407">
    <property type="term" value="C:phagophore assembly site"/>
    <property type="evidence" value="ECO:0007669"/>
    <property type="project" value="TreeGrafter"/>
</dbReference>
<dbReference type="InterPro" id="IPR045269">
    <property type="entry name" value="Atg1-like"/>
</dbReference>
<accession>A0A8S1T326</accession>
<dbReference type="SMART" id="SM00220">
    <property type="entry name" value="S_TKc"/>
    <property type="match status" value="1"/>
</dbReference>
<dbReference type="GO" id="GO:0000045">
    <property type="term" value="P:autophagosome assembly"/>
    <property type="evidence" value="ECO:0007669"/>
    <property type="project" value="TreeGrafter"/>
</dbReference>
<feature type="domain" description="Protein kinase" evidence="5">
    <location>
        <begin position="15"/>
        <end position="288"/>
    </location>
</feature>
<dbReference type="PROSITE" id="PS50011">
    <property type="entry name" value="PROTEIN_KINASE_DOM"/>
    <property type="match status" value="1"/>
</dbReference>
<reference evidence="6" key="1">
    <citation type="submission" date="2021-01" db="EMBL/GenBank/DDBJ databases">
        <authorList>
            <consortium name="Genoscope - CEA"/>
            <person name="William W."/>
        </authorList>
    </citation>
    <scope>NUCLEOTIDE SEQUENCE</scope>
</reference>
<dbReference type="PROSITE" id="PS00108">
    <property type="entry name" value="PROTEIN_KINASE_ST"/>
    <property type="match status" value="1"/>
</dbReference>
<evidence type="ECO:0000259" key="5">
    <source>
        <dbReference type="PROSITE" id="PS50011"/>
    </source>
</evidence>
<dbReference type="Pfam" id="PF00069">
    <property type="entry name" value="Pkinase"/>
    <property type="match status" value="1"/>
</dbReference>
<gene>
    <name evidence="6" type="ORF">POCTA_138.1.T0190064</name>
</gene>
<dbReference type="GO" id="GO:0005776">
    <property type="term" value="C:autophagosome"/>
    <property type="evidence" value="ECO:0007669"/>
    <property type="project" value="TreeGrafter"/>
</dbReference>
<dbReference type="GO" id="GO:0010506">
    <property type="term" value="P:regulation of autophagy"/>
    <property type="evidence" value="ECO:0007669"/>
    <property type="project" value="InterPro"/>
</dbReference>
<dbReference type="Proteomes" id="UP000683925">
    <property type="component" value="Unassembled WGS sequence"/>
</dbReference>
<evidence type="ECO:0000256" key="4">
    <source>
        <dbReference type="ARBA" id="ARBA00022840"/>
    </source>
</evidence>
<keyword evidence="7" id="KW-1185">Reference proteome</keyword>
<evidence type="ECO:0000256" key="3">
    <source>
        <dbReference type="ARBA" id="ARBA00022777"/>
    </source>
</evidence>
<evidence type="ECO:0000256" key="2">
    <source>
        <dbReference type="ARBA" id="ARBA00022741"/>
    </source>
</evidence>
<dbReference type="OrthoDB" id="312768at2759"/>
<evidence type="ECO:0000313" key="6">
    <source>
        <dbReference type="EMBL" id="CAD8146703.1"/>
    </source>
</evidence>
<keyword evidence="2" id="KW-0547">Nucleotide-binding</keyword>
<keyword evidence="1" id="KW-0808">Transferase</keyword>
<dbReference type="OMA" id="KEYMQFI"/>
<keyword evidence="3" id="KW-0418">Kinase</keyword>
<dbReference type="PANTHER" id="PTHR24348">
    <property type="entry name" value="SERINE/THREONINE-PROTEIN KINASE UNC-51-RELATED"/>
    <property type="match status" value="1"/>
</dbReference>
<keyword evidence="4" id="KW-0067">ATP-binding</keyword>
<dbReference type="GO" id="GO:0005829">
    <property type="term" value="C:cytosol"/>
    <property type="evidence" value="ECO:0007669"/>
    <property type="project" value="TreeGrafter"/>
</dbReference>
<dbReference type="GO" id="GO:0005524">
    <property type="term" value="F:ATP binding"/>
    <property type="evidence" value="ECO:0007669"/>
    <property type="project" value="UniProtKB-KW"/>
</dbReference>
<sequence length="533" mass="63594">MIRNENVRKIDDYKIMLNELVGKGAYGQVFGCQSLKDPLLRLCAKVMMISDNLKNYADREQQISEIVSQYQSNQNIVKIYQAKFIQELEKKLIIIMEKCDINLKEYIEQQHPQTFSDNELFDFLDQFLTGYSVLFERDIIHRDIKPENILIKKEKEKIIYKLTDFGIAKIYKAHDFHFTKIGTPAYAAPEINSQLNDQEVVNNFIHLKKFQHSKSQVDVYSLGIILYQMAYGKLPFDKQQTSIIEFLQKIKSNPLRLAGTSNYKEIIEKMLVYYPEQRMSFEYLYEFVNEKKKTKITNPGLFKLDNKNFKIKEVERNQPVFKRQQRFDGFSNMGEKNQPIYQKFPDHIKNNQFPFQYKPNEIKNNQPAFLQKPNEMYRNQSPNLIKQNEIKNNQPAFFQKPNEMQRNQSPFLQKPDQLLRITVISPHQKIKEYMQFILNDQGDLIKEEIKLRFSFYVKNQTFSFDQLKDLVRIYKRQIQNPDQCQSQTQFFFYCILCLLDGSQVQNYQFQDKKILDDIKRLYKSLVESKTLDQ</sequence>
<dbReference type="GO" id="GO:0016020">
    <property type="term" value="C:membrane"/>
    <property type="evidence" value="ECO:0007669"/>
    <property type="project" value="TreeGrafter"/>
</dbReference>
<dbReference type="EMBL" id="CAJJDP010000019">
    <property type="protein sequence ID" value="CAD8146703.1"/>
    <property type="molecule type" value="Genomic_DNA"/>
</dbReference>